<keyword evidence="3" id="KW-1185">Reference proteome</keyword>
<dbReference type="STRING" id="745531.A0A0C3S8U4"/>
<sequence>MSGGSEDLQPYVLVVLKYLGLPQDYEPSPVAAPIEFLSRHMRSLPRNLLSLFSTHVTPKERTVLPAIRNRRLRYLESEPPEFRVPIAKATFSSLWPGTIGPELGREEAKEEREWANKQFMGGQGKQVGKLGELLGGYQEEREAERARDLRRQQREEEEAYPEEDEDTDEEEAAVAAAQEELSPQEAEGLFKRRLKERYIYGLLKTVNYDQVDWDDKWDSDGRDEEERWFDEEEEGPAVNA</sequence>
<dbReference type="EMBL" id="KN840492">
    <property type="protein sequence ID" value="KIP07712.1"/>
    <property type="molecule type" value="Genomic_DNA"/>
</dbReference>
<name>A0A0C3S8U4_PHLG1</name>
<feature type="compositionally biased region" description="Acidic residues" evidence="1">
    <location>
        <begin position="221"/>
        <end position="240"/>
    </location>
</feature>
<protein>
    <recommendedName>
        <fullName evidence="4">CCD97-like C-terminal domain-containing protein</fullName>
    </recommendedName>
</protein>
<dbReference type="HOGENOM" id="CLU_081903_0_0_1"/>
<evidence type="ECO:0000313" key="3">
    <source>
        <dbReference type="Proteomes" id="UP000053257"/>
    </source>
</evidence>
<dbReference type="OrthoDB" id="3345311at2759"/>
<dbReference type="AlphaFoldDB" id="A0A0C3S8U4"/>
<dbReference type="Proteomes" id="UP000053257">
    <property type="component" value="Unassembled WGS sequence"/>
</dbReference>
<feature type="compositionally biased region" description="Acidic residues" evidence="1">
    <location>
        <begin position="155"/>
        <end position="172"/>
    </location>
</feature>
<proteinExistence type="predicted"/>
<feature type="region of interest" description="Disordered" evidence="1">
    <location>
        <begin position="213"/>
        <end position="240"/>
    </location>
</feature>
<accession>A0A0C3S8U4</accession>
<gene>
    <name evidence="2" type="ORF">PHLGIDRAFT_29899</name>
</gene>
<organism evidence="2 3">
    <name type="scientific">Phlebiopsis gigantea (strain 11061_1 CR5-6)</name>
    <name type="common">White-rot fungus</name>
    <name type="synonym">Peniophora gigantea</name>
    <dbReference type="NCBI Taxonomy" id="745531"/>
    <lineage>
        <taxon>Eukaryota</taxon>
        <taxon>Fungi</taxon>
        <taxon>Dikarya</taxon>
        <taxon>Basidiomycota</taxon>
        <taxon>Agaricomycotina</taxon>
        <taxon>Agaricomycetes</taxon>
        <taxon>Polyporales</taxon>
        <taxon>Phanerochaetaceae</taxon>
        <taxon>Phlebiopsis</taxon>
    </lineage>
</organism>
<feature type="region of interest" description="Disordered" evidence="1">
    <location>
        <begin position="135"/>
        <end position="187"/>
    </location>
</feature>
<evidence type="ECO:0000313" key="2">
    <source>
        <dbReference type="EMBL" id="KIP07712.1"/>
    </source>
</evidence>
<evidence type="ECO:0008006" key="4">
    <source>
        <dbReference type="Google" id="ProtNLM"/>
    </source>
</evidence>
<evidence type="ECO:0000256" key="1">
    <source>
        <dbReference type="SAM" id="MobiDB-lite"/>
    </source>
</evidence>
<reference evidence="2 3" key="1">
    <citation type="journal article" date="2014" name="PLoS Genet.">
        <title>Analysis of the Phlebiopsis gigantea genome, transcriptome and secretome provides insight into its pioneer colonization strategies of wood.</title>
        <authorList>
            <person name="Hori C."/>
            <person name="Ishida T."/>
            <person name="Igarashi K."/>
            <person name="Samejima M."/>
            <person name="Suzuki H."/>
            <person name="Master E."/>
            <person name="Ferreira P."/>
            <person name="Ruiz-Duenas F.J."/>
            <person name="Held B."/>
            <person name="Canessa P."/>
            <person name="Larrondo L.F."/>
            <person name="Schmoll M."/>
            <person name="Druzhinina I.S."/>
            <person name="Kubicek C.P."/>
            <person name="Gaskell J.A."/>
            <person name="Kersten P."/>
            <person name="St John F."/>
            <person name="Glasner J."/>
            <person name="Sabat G."/>
            <person name="Splinter BonDurant S."/>
            <person name="Syed K."/>
            <person name="Yadav J."/>
            <person name="Mgbeahuruike A.C."/>
            <person name="Kovalchuk A."/>
            <person name="Asiegbu F.O."/>
            <person name="Lackner G."/>
            <person name="Hoffmeister D."/>
            <person name="Rencoret J."/>
            <person name="Gutierrez A."/>
            <person name="Sun H."/>
            <person name="Lindquist E."/>
            <person name="Barry K."/>
            <person name="Riley R."/>
            <person name="Grigoriev I.V."/>
            <person name="Henrissat B."/>
            <person name="Kues U."/>
            <person name="Berka R.M."/>
            <person name="Martinez A.T."/>
            <person name="Covert S.F."/>
            <person name="Blanchette R.A."/>
            <person name="Cullen D."/>
        </authorList>
    </citation>
    <scope>NUCLEOTIDE SEQUENCE [LARGE SCALE GENOMIC DNA]</scope>
    <source>
        <strain evidence="2 3">11061_1 CR5-6</strain>
    </source>
</reference>
<feature type="compositionally biased region" description="Basic and acidic residues" evidence="1">
    <location>
        <begin position="138"/>
        <end position="154"/>
    </location>
</feature>